<dbReference type="EMBL" id="JANIEN010000023">
    <property type="protein sequence ID" value="MDT3453426.1"/>
    <property type="molecule type" value="Genomic_DNA"/>
</dbReference>
<reference evidence="1" key="1">
    <citation type="submission" date="2022-07" db="EMBL/GenBank/DDBJ databases">
        <title>Sequence of Pasteurella multocoda 17BRD-035.</title>
        <authorList>
            <person name="Roy Chowdhury P."/>
            <person name="Alhamami T."/>
            <person name="Trott D.J."/>
            <person name="Djordvevic S.P."/>
        </authorList>
    </citation>
    <scope>NUCLEOTIDE SEQUENCE</scope>
    <source>
        <strain evidence="1">17BRD-035</strain>
    </source>
</reference>
<name>A0AAW8VAC4_PASMD</name>
<dbReference type="Proteomes" id="UP001182304">
    <property type="component" value="Unassembled WGS sequence"/>
</dbReference>
<proteinExistence type="predicted"/>
<accession>A0AAW8VAC4</accession>
<dbReference type="RefSeq" id="WP_223132079.1">
    <property type="nucleotide sequence ID" value="NZ_CP082272.1"/>
</dbReference>
<dbReference type="AlphaFoldDB" id="A0AAW8VAC4"/>
<sequence length="148" mass="16699">MSISISGNFNTLKDLAKTLNELVKKDVFVGIPEEANKSLEDQPSFNMASLAAVLEFGNDHIPERPFLRQTLNDNREKYVSMFVNLFKKGVEPEKIYEQLALIAQSDVQENIVRGNWVPNNPKTIKRKGSSKPLIDTGKLRQSIKGIVR</sequence>
<protein>
    <submittedName>
        <fullName evidence="1">Uncharacterized protein</fullName>
    </submittedName>
</protein>
<organism evidence="1 2">
    <name type="scientific">Pasteurella multocida</name>
    <dbReference type="NCBI Taxonomy" id="747"/>
    <lineage>
        <taxon>Bacteria</taxon>
        <taxon>Pseudomonadati</taxon>
        <taxon>Pseudomonadota</taxon>
        <taxon>Gammaproteobacteria</taxon>
        <taxon>Pasteurellales</taxon>
        <taxon>Pasteurellaceae</taxon>
        <taxon>Pasteurella</taxon>
    </lineage>
</organism>
<gene>
    <name evidence="1" type="ORF">NQF69_11705</name>
</gene>
<evidence type="ECO:0000313" key="1">
    <source>
        <dbReference type="EMBL" id="MDT3453426.1"/>
    </source>
</evidence>
<evidence type="ECO:0000313" key="2">
    <source>
        <dbReference type="Proteomes" id="UP001182304"/>
    </source>
</evidence>
<comment type="caution">
    <text evidence="1">The sequence shown here is derived from an EMBL/GenBank/DDBJ whole genome shotgun (WGS) entry which is preliminary data.</text>
</comment>